<feature type="transmembrane region" description="Helical" evidence="1">
    <location>
        <begin position="20"/>
        <end position="38"/>
    </location>
</feature>
<reference evidence="3" key="1">
    <citation type="submission" date="2016-10" db="EMBL/GenBank/DDBJ databases">
        <title>Sequence of Gallionella enrichment culture.</title>
        <authorList>
            <person name="Poehlein A."/>
            <person name="Muehling M."/>
            <person name="Daniel R."/>
        </authorList>
    </citation>
    <scope>NUCLEOTIDE SEQUENCE</scope>
</reference>
<keyword evidence="1" id="KW-0812">Transmembrane</keyword>
<feature type="domain" description="DotM C-terminal cytoplasmic" evidence="2">
    <location>
        <begin position="194"/>
        <end position="379"/>
    </location>
</feature>
<evidence type="ECO:0000256" key="1">
    <source>
        <dbReference type="SAM" id="Phobius"/>
    </source>
</evidence>
<dbReference type="Pfam" id="PF23127">
    <property type="entry name" value="DotM_C"/>
    <property type="match status" value="1"/>
</dbReference>
<dbReference type="AlphaFoldDB" id="A0A1J5SCG2"/>
<protein>
    <recommendedName>
        <fullName evidence="2">DotM C-terminal cytoplasmic domain-containing protein</fullName>
    </recommendedName>
</protein>
<gene>
    <name evidence="3" type="ORF">GALL_118440</name>
</gene>
<comment type="caution">
    <text evidence="3">The sequence shown here is derived from an EMBL/GenBank/DDBJ whole genome shotgun (WGS) entry which is preliminary data.</text>
</comment>
<evidence type="ECO:0000259" key="2">
    <source>
        <dbReference type="Pfam" id="PF23127"/>
    </source>
</evidence>
<dbReference type="InterPro" id="IPR056464">
    <property type="entry name" value="DotM_C"/>
</dbReference>
<feature type="transmembrane region" description="Helical" evidence="1">
    <location>
        <begin position="91"/>
        <end position="114"/>
    </location>
</feature>
<keyword evidence="1" id="KW-0472">Membrane</keyword>
<sequence>MAVSANDRGNSGKVGIGTGLGMMAGILALLFFSAWLTYHDQTARFLLKYAYYLNMPMSWITTKLGIAYFAKNTQEIVLLASNISRVTLDDLFRVINAASVIYIPFLIVLGYSAWKIHSHVLRRLESLHDHWQLMKLQSLTNPCIVPVVRFTEYWRDHNIERHKNLFRALTPDEFASRFDLLKKENDKVLMDYEKTIKVFETQLGAQFDVAKLKPHYKALAVIFMTRILYRGEEGRNKAKRMQDTINLSCDPSKTEKVNDTDCTPAFEFTEVMQEFDMLFKRNEIQRIAAFFPFEKVFLMQLLQEARKDGKLAPSEFIWLKLIDRPLFYALYGVSKSLIAKGYAEGSAAFAQYWASVTMMGMNQIVFAPCMHEAAAALEKRLFEANMVSERELMTQRERERETEFGRIPEV</sequence>
<keyword evidence="1" id="KW-1133">Transmembrane helix</keyword>
<evidence type="ECO:0000313" key="3">
    <source>
        <dbReference type="EMBL" id="OIR06047.1"/>
    </source>
</evidence>
<accession>A0A1J5SCG2</accession>
<organism evidence="3">
    <name type="scientific">mine drainage metagenome</name>
    <dbReference type="NCBI Taxonomy" id="410659"/>
    <lineage>
        <taxon>unclassified sequences</taxon>
        <taxon>metagenomes</taxon>
        <taxon>ecological metagenomes</taxon>
    </lineage>
</organism>
<proteinExistence type="predicted"/>
<dbReference type="EMBL" id="MLJW01000046">
    <property type="protein sequence ID" value="OIR06047.1"/>
    <property type="molecule type" value="Genomic_DNA"/>
</dbReference>
<name>A0A1J5SCG2_9ZZZZ</name>